<dbReference type="OrthoDB" id="5241801at2"/>
<dbReference type="Proteomes" id="UP000182740">
    <property type="component" value="Unassembled WGS sequence"/>
</dbReference>
<evidence type="ECO:0000256" key="1">
    <source>
        <dbReference type="ARBA" id="ARBA00010426"/>
    </source>
</evidence>
<proteinExistence type="inferred from homology"/>
<accession>A0A1K1S321</accession>
<dbReference type="Gene3D" id="3.20.20.30">
    <property type="entry name" value="Luciferase-like domain"/>
    <property type="match status" value="1"/>
</dbReference>
<dbReference type="InterPro" id="IPR036661">
    <property type="entry name" value="Luciferase-like_sf"/>
</dbReference>
<evidence type="ECO:0000313" key="6">
    <source>
        <dbReference type="EMBL" id="SFW78702.1"/>
    </source>
</evidence>
<reference evidence="7" key="1">
    <citation type="submission" date="2016-11" db="EMBL/GenBank/DDBJ databases">
        <authorList>
            <person name="Varghese N."/>
            <person name="Submissions S."/>
        </authorList>
    </citation>
    <scope>NUCLEOTIDE SEQUENCE [LARGE SCALE GENOMIC DNA]</scope>
    <source>
        <strain evidence="7">DSM 44671</strain>
    </source>
</reference>
<feature type="domain" description="Luciferase-like" evidence="5">
    <location>
        <begin position="7"/>
        <end position="310"/>
    </location>
</feature>
<dbReference type="PANTHER" id="PTHR30137:SF16">
    <property type="entry name" value="BLL0895 PROTEIN"/>
    <property type="match status" value="1"/>
</dbReference>
<keyword evidence="3" id="KW-0560">Oxidoreductase</keyword>
<organism evidence="6 7">
    <name type="scientific">Amycolatopsis australiensis</name>
    <dbReference type="NCBI Taxonomy" id="546364"/>
    <lineage>
        <taxon>Bacteria</taxon>
        <taxon>Bacillati</taxon>
        <taxon>Actinomycetota</taxon>
        <taxon>Actinomycetes</taxon>
        <taxon>Pseudonocardiales</taxon>
        <taxon>Pseudonocardiaceae</taxon>
        <taxon>Amycolatopsis</taxon>
    </lineage>
</organism>
<keyword evidence="7" id="KW-1185">Reference proteome</keyword>
<gene>
    <name evidence="6" type="ORF">SAMN04489730_4566</name>
</gene>
<dbReference type="GO" id="GO:0005829">
    <property type="term" value="C:cytosol"/>
    <property type="evidence" value="ECO:0007669"/>
    <property type="project" value="TreeGrafter"/>
</dbReference>
<keyword evidence="2" id="KW-0285">Flavoprotein</keyword>
<keyword evidence="4 6" id="KW-0503">Monooxygenase</keyword>
<dbReference type="InterPro" id="IPR050766">
    <property type="entry name" value="Bact_Lucif_Oxidored"/>
</dbReference>
<dbReference type="InterPro" id="IPR011251">
    <property type="entry name" value="Luciferase-like_dom"/>
</dbReference>
<dbReference type="STRING" id="546364.SAMN04489730_4566"/>
<dbReference type="PANTHER" id="PTHR30137">
    <property type="entry name" value="LUCIFERASE-LIKE MONOOXYGENASE"/>
    <property type="match status" value="1"/>
</dbReference>
<evidence type="ECO:0000256" key="2">
    <source>
        <dbReference type="ARBA" id="ARBA00022630"/>
    </source>
</evidence>
<evidence type="ECO:0000256" key="4">
    <source>
        <dbReference type="ARBA" id="ARBA00023033"/>
    </source>
</evidence>
<comment type="similarity">
    <text evidence="1">Belongs to the bacterial luciferase oxidoreductase family.</text>
</comment>
<name>A0A1K1S321_9PSEU</name>
<dbReference type="GO" id="GO:0016705">
    <property type="term" value="F:oxidoreductase activity, acting on paired donors, with incorporation or reduction of molecular oxygen"/>
    <property type="evidence" value="ECO:0007669"/>
    <property type="project" value="InterPro"/>
</dbReference>
<dbReference type="GO" id="GO:0004497">
    <property type="term" value="F:monooxygenase activity"/>
    <property type="evidence" value="ECO:0007669"/>
    <property type="project" value="UniProtKB-KW"/>
</dbReference>
<dbReference type="Pfam" id="PF00296">
    <property type="entry name" value="Bac_luciferase"/>
    <property type="match status" value="1"/>
</dbReference>
<dbReference type="RefSeq" id="WP_072478174.1">
    <property type="nucleotide sequence ID" value="NZ_FPJG01000006.1"/>
</dbReference>
<dbReference type="SUPFAM" id="SSF51679">
    <property type="entry name" value="Bacterial luciferase-like"/>
    <property type="match status" value="1"/>
</dbReference>
<evidence type="ECO:0000259" key="5">
    <source>
        <dbReference type="Pfam" id="PF00296"/>
    </source>
</evidence>
<dbReference type="AlphaFoldDB" id="A0A1K1S321"/>
<evidence type="ECO:0000313" key="7">
    <source>
        <dbReference type="Proteomes" id="UP000182740"/>
    </source>
</evidence>
<evidence type="ECO:0000256" key="3">
    <source>
        <dbReference type="ARBA" id="ARBA00023002"/>
    </source>
</evidence>
<protein>
    <submittedName>
        <fullName evidence="6">Limonene 1,2-monooxygenase</fullName>
    </submittedName>
</protein>
<dbReference type="EMBL" id="FPJG01000006">
    <property type="protein sequence ID" value="SFW78702.1"/>
    <property type="molecule type" value="Genomic_DNA"/>
</dbReference>
<sequence>MKPDRIDFGVFMSPMHPVGEDLTLLYERDLELAELLDRLGYREYWLGEHHSMGWNTIGAPELLIAAAAQRTSRLTLATGVATLPYHHPFMVASRALHLDHLTRGRFVLGVGAGSIPVDARTLGVEMSDIRSMMGESLDAVVRLINSEERVTKKTSWFTLNDARMQLAPYRDPIEIVAASVGSPNSMRLAGRYGTSVVSFGAPRPGHPPVDLRKQWAYAEESAAEHGNTMDRRRWRITLPVYVGETRRQAIEDVRAGYDRWTQEYWRDVRGLDISVDGVPDDRLLDRSIDLGGVLVGSVEDVVAGIRHLQEVTGGFGTLLVYAQDWADWDKTKRSYERLARYVAPHFTGSTRRLTESIEWFKENRHTFGQLTP</sequence>